<accession>A8HPE4</accession>
<dbReference type="GO" id="GO:0009765">
    <property type="term" value="P:photosynthesis, light harvesting"/>
    <property type="evidence" value="ECO:0007669"/>
    <property type="project" value="InterPro"/>
</dbReference>
<keyword evidence="4" id="KW-0934">Plastid</keyword>
<evidence type="ECO:0000256" key="2">
    <source>
        <dbReference type="ARBA" id="ARBA00022528"/>
    </source>
</evidence>
<evidence type="ECO:0000256" key="4">
    <source>
        <dbReference type="ARBA" id="ARBA00022640"/>
    </source>
</evidence>
<proteinExistence type="evidence at transcript level"/>
<comment type="subcellular location">
    <subcellularLocation>
        <location evidence="1">Plastid</location>
        <location evidence="1">Chloroplast</location>
    </subcellularLocation>
</comment>
<keyword evidence="3" id="KW-0602">Photosynthesis</keyword>
<dbReference type="Gene3D" id="1.10.3460.10">
    <property type="entry name" value="Chlorophyll a/b binding protein domain"/>
    <property type="match status" value="5"/>
</dbReference>
<evidence type="ECO:0000313" key="5">
    <source>
        <dbReference type="EMBL" id="ABW06952.1"/>
    </source>
</evidence>
<organism evidence="5">
    <name type="scientific">Euglena gracilis</name>
    <dbReference type="NCBI Taxonomy" id="3039"/>
    <lineage>
        <taxon>Eukaryota</taxon>
        <taxon>Discoba</taxon>
        <taxon>Euglenozoa</taxon>
        <taxon>Euglenida</taxon>
        <taxon>Spirocuta</taxon>
        <taxon>Euglenophyceae</taxon>
        <taxon>Euglenales</taxon>
        <taxon>Euglenaceae</taxon>
        <taxon>Euglena</taxon>
    </lineage>
</organism>
<gene>
    <name evidence="5" type="primary">Lhca10</name>
</gene>
<dbReference type="EMBL" id="EU124880">
    <property type="protein sequence ID" value="ABW06952.1"/>
    <property type="molecule type" value="mRNA"/>
</dbReference>
<keyword evidence="2" id="KW-0150">Chloroplast</keyword>
<name>A8HPE4_EUGGR</name>
<dbReference type="GO" id="GO:0016020">
    <property type="term" value="C:membrane"/>
    <property type="evidence" value="ECO:0007669"/>
    <property type="project" value="InterPro"/>
</dbReference>
<feature type="non-terminal residue" evidence="5">
    <location>
        <position position="1"/>
    </location>
</feature>
<sequence length="786" mass="84746">GNRIYPGFDPLKMTSDETKTKEIKNGRLAMIAFLGLVSQANTTGVSPFQNLAAVFGASPVAMFTTTGEKRPVWFPGATPPAYLTGEFPADRGFDPLGLAKDPATYERMRSSEVFHSRLAMLGVVGSLIPELQGQGAWYTLSEKQFGPGPNGEVIGFTELALIGMLFSYPLEYWRGNGGFGWFEEKGDRTYPGFDPLQLTSEYTKTAEIKNGRLAMSALLGFAVQHATTGASPLENWAATTGGSVAMFAAAGERATWFPGAKAPPHLTGEFPGDRGFDPVDFAANPESFERMRASEVFHGRMAMLGVAGCLIPELLGRGVWFQAGESVDAAQLGLYFMFLAAPSEYWRGNGGFGWDQKEKKAGGNRIYPGFDPLKMTSDETKTKEIKNGRLAMIAFLGLVSQANTTGVSPFQNLAAVFGASPVAMFTTTGEKRPVWFPGATPPAYLTGEFPADRGFDPLGLAKDPATYERMRSSEVFHSRLAMLGVVGSLIPELQGQGAWYTLSEKQFGPGPNGEVIGFTELALIGMLFSYPLEYWRGNGGFGWFEEKGDRTYPGFDPLQLTSEYTKTAEIKNGRLAMSALLGFAVQHATTGASPLENWAATTGGSVAMFAAAGERATWFPGAKAPPHLTGEFPGDRGFDPVDFAANPESFERMRASEVFHGRMAMLGVAGCLIPELLGRGVWFQAGESVDAAQLGLYFMFLAAPSEYWRGNGGFGWDQKEKKAGNRIYPGFDPLKMTSDETKTKEIKNGRLAMIAFLGLVSQANTTGVSPFQNLAAVFGASPVAML</sequence>
<dbReference type="GO" id="GO:0009507">
    <property type="term" value="C:chloroplast"/>
    <property type="evidence" value="ECO:0007669"/>
    <property type="project" value="UniProtKB-SubCell"/>
</dbReference>
<evidence type="ECO:0000256" key="3">
    <source>
        <dbReference type="ARBA" id="ARBA00022531"/>
    </source>
</evidence>
<dbReference type="Pfam" id="PF00504">
    <property type="entry name" value="Chloroa_b-bind"/>
    <property type="match status" value="5"/>
</dbReference>
<dbReference type="InterPro" id="IPR001344">
    <property type="entry name" value="Chloro_AB-bd_pln"/>
</dbReference>
<dbReference type="InterPro" id="IPR022796">
    <property type="entry name" value="Chloroa_b-bind"/>
</dbReference>
<protein>
    <submittedName>
        <fullName evidence="5">Chloroplast light-harvesting complex I protein</fullName>
    </submittedName>
</protein>
<reference evidence="5" key="1">
    <citation type="journal article" date="2008" name="Mol. Biol. Evol.">
        <title>Euglena light-harvesting complexes are encoded by multifarious polyprotein mRNAs that evolve in concert.</title>
        <authorList>
            <person name="Koziol A.G."/>
            <person name="Durnford D.G."/>
        </authorList>
    </citation>
    <scope>NUCLEOTIDE SEQUENCE</scope>
</reference>
<dbReference type="SUPFAM" id="SSF103511">
    <property type="entry name" value="Chlorophyll a-b binding protein"/>
    <property type="match status" value="5"/>
</dbReference>
<dbReference type="AlphaFoldDB" id="A8HPE4"/>
<dbReference type="PANTHER" id="PTHR21649">
    <property type="entry name" value="CHLOROPHYLL A/B BINDING PROTEIN"/>
    <property type="match status" value="1"/>
</dbReference>
<evidence type="ECO:0000256" key="1">
    <source>
        <dbReference type="ARBA" id="ARBA00004229"/>
    </source>
</evidence>